<dbReference type="PROSITE" id="PS00624">
    <property type="entry name" value="GMC_OXRED_2"/>
    <property type="match status" value="1"/>
</dbReference>
<dbReference type="AlphaFoldDB" id="A0A8D9F6R6"/>
<dbReference type="Pfam" id="PF00732">
    <property type="entry name" value="GMC_oxred_N"/>
    <property type="match status" value="2"/>
</dbReference>
<feature type="active site" description="Proton acceptor" evidence="5">
    <location>
        <position position="616"/>
    </location>
</feature>
<evidence type="ECO:0000256" key="9">
    <source>
        <dbReference type="SAM" id="SignalP"/>
    </source>
</evidence>
<accession>A0A8D9F6R6</accession>
<comment type="cofactor">
    <cofactor evidence="1 6">
        <name>FAD</name>
        <dbReference type="ChEBI" id="CHEBI:57692"/>
    </cofactor>
</comment>
<evidence type="ECO:0000256" key="2">
    <source>
        <dbReference type="ARBA" id="ARBA00010790"/>
    </source>
</evidence>
<evidence type="ECO:0000256" key="1">
    <source>
        <dbReference type="ARBA" id="ARBA00001974"/>
    </source>
</evidence>
<evidence type="ECO:0000259" key="11">
    <source>
        <dbReference type="PROSITE" id="PS00624"/>
    </source>
</evidence>
<evidence type="ECO:0000256" key="5">
    <source>
        <dbReference type="PIRSR" id="PIRSR000137-1"/>
    </source>
</evidence>
<evidence type="ECO:0000256" key="4">
    <source>
        <dbReference type="ARBA" id="ARBA00022827"/>
    </source>
</evidence>
<name>A0A8D9F6R6_9HEMI</name>
<feature type="chain" id="PRO_5034723412" evidence="9">
    <location>
        <begin position="19"/>
        <end position="660"/>
    </location>
</feature>
<evidence type="ECO:0000256" key="8">
    <source>
        <dbReference type="SAM" id="MobiDB-lite"/>
    </source>
</evidence>
<dbReference type="InterPro" id="IPR007867">
    <property type="entry name" value="GMC_OxRtase_C"/>
</dbReference>
<dbReference type="Gene3D" id="3.30.560.10">
    <property type="entry name" value="Glucose Oxidase, domain 3"/>
    <property type="match status" value="2"/>
</dbReference>
<feature type="domain" description="Glucose-methanol-choline oxidoreductase N-terminal" evidence="10">
    <location>
        <begin position="113"/>
        <end position="136"/>
    </location>
</feature>
<keyword evidence="9" id="KW-0732">Signal</keyword>
<keyword evidence="4 6" id="KW-0274">FAD</keyword>
<keyword evidence="3 7" id="KW-0285">Flavoprotein</keyword>
<dbReference type="PROSITE" id="PS00623">
    <property type="entry name" value="GMC_OXRED_1"/>
    <property type="match status" value="1"/>
</dbReference>
<dbReference type="GO" id="GO:0050660">
    <property type="term" value="F:flavin adenine dinucleotide binding"/>
    <property type="evidence" value="ECO:0007669"/>
    <property type="project" value="InterPro"/>
</dbReference>
<reference evidence="12" key="1">
    <citation type="submission" date="2021-05" db="EMBL/GenBank/DDBJ databases">
        <authorList>
            <person name="Alioto T."/>
            <person name="Alioto T."/>
            <person name="Gomez Garrido J."/>
        </authorList>
    </citation>
    <scope>NUCLEOTIDE SEQUENCE</scope>
</reference>
<protein>
    <submittedName>
        <fullName evidence="12">Glucose dehydrogenase [FAD, quinone]</fullName>
    </submittedName>
</protein>
<dbReference type="SUPFAM" id="SSF51905">
    <property type="entry name" value="FAD/NAD(P)-binding domain"/>
    <property type="match status" value="1"/>
</dbReference>
<dbReference type="InterPro" id="IPR012132">
    <property type="entry name" value="GMC_OxRdtase"/>
</dbReference>
<organism evidence="12">
    <name type="scientific">Cacopsylla melanoneura</name>
    <dbReference type="NCBI Taxonomy" id="428564"/>
    <lineage>
        <taxon>Eukaryota</taxon>
        <taxon>Metazoa</taxon>
        <taxon>Ecdysozoa</taxon>
        <taxon>Arthropoda</taxon>
        <taxon>Hexapoda</taxon>
        <taxon>Insecta</taxon>
        <taxon>Pterygota</taxon>
        <taxon>Neoptera</taxon>
        <taxon>Paraneoptera</taxon>
        <taxon>Hemiptera</taxon>
        <taxon>Sternorrhyncha</taxon>
        <taxon>Psylloidea</taxon>
        <taxon>Psyllidae</taxon>
        <taxon>Psyllinae</taxon>
        <taxon>Cacopsylla</taxon>
    </lineage>
</organism>
<evidence type="ECO:0000259" key="10">
    <source>
        <dbReference type="PROSITE" id="PS00623"/>
    </source>
</evidence>
<evidence type="ECO:0000256" key="3">
    <source>
        <dbReference type="ARBA" id="ARBA00022630"/>
    </source>
</evidence>
<sequence>MAGLFNLTLSLLYFLNYAPDDPTGKPEPPLPEEFDFVIIGAGTSGSILASRLAEVSSWKILLVEAGGDPLNISYFPEQRGKLYQSSMDWNFVTEEQSDTFLSLTNQRSRIPCGKGLGGSSSIHSLYYTRGDARDYDEWGYETLKFDNVLKYFKKSEFMTDTSKVNKFHGTQGPFIIKPSPRVDKTFDIVGKTLEERYHVKHLTDTNTGSTLGYSHYDLYMDTDGKRVSSYTAYIKNRSKRKRNNLYILKNSEAVRILMKDHETPDKVHGHWCGGTEDRNNIVHNTGDSNSNSNSVNSETNYNSVEQTLESNYNVINKTRSAVDTIVEEKLRVSTVEIRIGNLTAGKLFHPKVTKEIILSAGTINTPKILMNSGIGPTAPLLKKNIRLVKRLPVGENYWDHVHFQGLLFRTNDGMTEDETRYGGGAGILMSLLDDPARPNVEYQVNKFSKGTPVKQIITDLNNPAVEAQLNTTLAKYSVVRITPALVRPKSRGRVILGEYPTTDYPLIQGEYLKDPEDMFVMVDAILKIEQLQNVPEFKKNGFDPIILNYSPSCNSSLHTHNPSLYWACALTHLASSNWHPMGTCSLGQVVDDSFLVNSFDNLRVADASVIPVMSGHPNAAVALIAEYVADQLKAKYNSASGTISRVAVIMIVTIMTKLFK</sequence>
<evidence type="ECO:0000313" key="12">
    <source>
        <dbReference type="EMBL" id="CAG6778424.1"/>
    </source>
</evidence>
<dbReference type="Pfam" id="PF05199">
    <property type="entry name" value="GMC_oxred_C"/>
    <property type="match status" value="1"/>
</dbReference>
<feature type="region of interest" description="Disordered" evidence="8">
    <location>
        <begin position="274"/>
        <end position="300"/>
    </location>
</feature>
<dbReference type="SUPFAM" id="SSF54373">
    <property type="entry name" value="FAD-linked reductases, C-terminal domain"/>
    <property type="match status" value="1"/>
</dbReference>
<proteinExistence type="inferred from homology"/>
<dbReference type="GO" id="GO:0016614">
    <property type="term" value="F:oxidoreductase activity, acting on CH-OH group of donors"/>
    <property type="evidence" value="ECO:0007669"/>
    <property type="project" value="InterPro"/>
</dbReference>
<comment type="similarity">
    <text evidence="2 7">Belongs to the GMC oxidoreductase family.</text>
</comment>
<dbReference type="PANTHER" id="PTHR11552">
    <property type="entry name" value="GLUCOSE-METHANOL-CHOLINE GMC OXIDOREDUCTASE"/>
    <property type="match status" value="1"/>
</dbReference>
<evidence type="ECO:0000256" key="6">
    <source>
        <dbReference type="PIRSR" id="PIRSR000137-2"/>
    </source>
</evidence>
<feature type="compositionally biased region" description="Low complexity" evidence="8">
    <location>
        <begin position="288"/>
        <end position="300"/>
    </location>
</feature>
<dbReference type="Gene3D" id="3.50.50.60">
    <property type="entry name" value="FAD/NAD(P)-binding domain"/>
    <property type="match status" value="2"/>
</dbReference>
<feature type="binding site" evidence="6">
    <location>
        <begin position="43"/>
        <end position="44"/>
    </location>
    <ligand>
        <name>FAD</name>
        <dbReference type="ChEBI" id="CHEBI:57692"/>
    </ligand>
</feature>
<feature type="signal peptide" evidence="9">
    <location>
        <begin position="1"/>
        <end position="18"/>
    </location>
</feature>
<feature type="binding site" evidence="6">
    <location>
        <begin position="578"/>
        <end position="579"/>
    </location>
    <ligand>
        <name>FAD</name>
        <dbReference type="ChEBI" id="CHEBI:57692"/>
    </ligand>
</feature>
<feature type="domain" description="Glucose-methanol-choline oxidoreductase N-terminal" evidence="11">
    <location>
        <begin position="361"/>
        <end position="375"/>
    </location>
</feature>
<dbReference type="EMBL" id="HBUF01609519">
    <property type="protein sequence ID" value="CAG6778424.1"/>
    <property type="molecule type" value="Transcribed_RNA"/>
</dbReference>
<dbReference type="InterPro" id="IPR000172">
    <property type="entry name" value="GMC_OxRdtase_N"/>
</dbReference>
<feature type="active site" description="Proton donor" evidence="5">
    <location>
        <position position="579"/>
    </location>
</feature>
<dbReference type="PIRSF" id="PIRSF000137">
    <property type="entry name" value="Alcohol_oxidase"/>
    <property type="match status" value="1"/>
</dbReference>
<dbReference type="PANTHER" id="PTHR11552:SF147">
    <property type="entry name" value="CHOLINE DEHYDROGENASE, MITOCHONDRIAL"/>
    <property type="match status" value="1"/>
</dbReference>
<evidence type="ECO:0000256" key="7">
    <source>
        <dbReference type="RuleBase" id="RU003968"/>
    </source>
</evidence>
<dbReference type="InterPro" id="IPR036188">
    <property type="entry name" value="FAD/NAD-bd_sf"/>
</dbReference>